<dbReference type="PANTHER" id="PTHR22916:SF3">
    <property type="entry name" value="UDP-GLCNAC:BETAGAL BETA-1,3-N-ACETYLGLUCOSAMINYLTRANSFERASE-LIKE PROTEIN 1"/>
    <property type="match status" value="1"/>
</dbReference>
<dbReference type="SUPFAM" id="SSF53448">
    <property type="entry name" value="Nucleotide-diphospho-sugar transferases"/>
    <property type="match status" value="1"/>
</dbReference>
<dbReference type="InterPro" id="IPR001173">
    <property type="entry name" value="Glyco_trans_2-like"/>
</dbReference>
<dbReference type="InterPro" id="IPR029044">
    <property type="entry name" value="Nucleotide-diphossugar_trans"/>
</dbReference>
<accession>A0A1G9RW54</accession>
<organism evidence="2 3">
    <name type="scientific">Pedobacter steynii</name>
    <dbReference type="NCBI Taxonomy" id="430522"/>
    <lineage>
        <taxon>Bacteria</taxon>
        <taxon>Pseudomonadati</taxon>
        <taxon>Bacteroidota</taxon>
        <taxon>Sphingobacteriia</taxon>
        <taxon>Sphingobacteriales</taxon>
        <taxon>Sphingobacteriaceae</taxon>
        <taxon>Pedobacter</taxon>
    </lineage>
</organism>
<dbReference type="PANTHER" id="PTHR22916">
    <property type="entry name" value="GLYCOSYLTRANSFERASE"/>
    <property type="match status" value="1"/>
</dbReference>
<feature type="domain" description="Glycosyltransferase 2-like" evidence="1">
    <location>
        <begin position="9"/>
        <end position="110"/>
    </location>
</feature>
<dbReference type="OrthoDB" id="597270at2"/>
<evidence type="ECO:0000259" key="1">
    <source>
        <dbReference type="Pfam" id="PF00535"/>
    </source>
</evidence>
<dbReference type="AlphaFoldDB" id="A0A1G9RW54"/>
<dbReference type="Proteomes" id="UP000183200">
    <property type="component" value="Unassembled WGS sequence"/>
</dbReference>
<dbReference type="GO" id="GO:0016758">
    <property type="term" value="F:hexosyltransferase activity"/>
    <property type="evidence" value="ECO:0007669"/>
    <property type="project" value="UniProtKB-ARBA"/>
</dbReference>
<dbReference type="Gene3D" id="3.90.550.10">
    <property type="entry name" value="Spore Coat Polysaccharide Biosynthesis Protein SpsA, Chain A"/>
    <property type="match status" value="1"/>
</dbReference>
<sequence length="232" mass="27109">MTINYPLISCICVTNNRPQLLQNAIDCFESQNYPNKELVISYPKKDTLTKKVIESHQNSNLRILPIEREDTESLGNARNQAIVKCKGEYVCTWDDDDWYHSSRLSFQFNSTQEKGQGYQASILTRILLYDTTTKQVYLSFPYPWEGTILCRKVILLQNQYKNSNIAEDSHVVRFLSSRNLLFKIEHVPFLYVYIYHGNNTWNYKHFEAFLSKSELITGADSEHILGLLEYLN</sequence>
<keyword evidence="3" id="KW-1185">Reference proteome</keyword>
<evidence type="ECO:0000313" key="3">
    <source>
        <dbReference type="Proteomes" id="UP000183200"/>
    </source>
</evidence>
<evidence type="ECO:0000313" key="2">
    <source>
        <dbReference type="EMBL" id="SDM27466.1"/>
    </source>
</evidence>
<reference evidence="3" key="1">
    <citation type="submission" date="2016-10" db="EMBL/GenBank/DDBJ databases">
        <authorList>
            <person name="Varghese N."/>
            <person name="Submissions S."/>
        </authorList>
    </citation>
    <scope>NUCLEOTIDE SEQUENCE [LARGE SCALE GENOMIC DNA]</scope>
    <source>
        <strain evidence="3">DSM 19110</strain>
    </source>
</reference>
<keyword evidence="2" id="KW-0808">Transferase</keyword>
<dbReference type="EMBL" id="FNGY01000003">
    <property type="protein sequence ID" value="SDM27466.1"/>
    <property type="molecule type" value="Genomic_DNA"/>
</dbReference>
<dbReference type="CDD" id="cd00761">
    <property type="entry name" value="Glyco_tranf_GTA_type"/>
    <property type="match status" value="1"/>
</dbReference>
<dbReference type="Pfam" id="PF00535">
    <property type="entry name" value="Glycos_transf_2"/>
    <property type="match status" value="1"/>
</dbReference>
<proteinExistence type="predicted"/>
<protein>
    <submittedName>
        <fullName evidence="2">Glycosyltransferase involved in cell wall bisynthesis</fullName>
    </submittedName>
</protein>
<gene>
    <name evidence="2" type="ORF">SAMN05421820_103382</name>
</gene>
<name>A0A1G9RW54_9SPHI</name>
<dbReference type="RefSeq" id="WP_074606058.1">
    <property type="nucleotide sequence ID" value="NZ_FNGY01000003.1"/>
</dbReference>